<dbReference type="InterPro" id="IPR036612">
    <property type="entry name" value="KH_dom_type_1_sf"/>
</dbReference>
<dbReference type="InterPro" id="IPR004088">
    <property type="entry name" value="KH_dom_type_1"/>
</dbReference>
<evidence type="ECO:0000256" key="1">
    <source>
        <dbReference type="PROSITE-ProRule" id="PRU00117"/>
    </source>
</evidence>
<dbReference type="AlphaFoldDB" id="A0AAD9QCE5"/>
<dbReference type="InterPro" id="IPR004087">
    <property type="entry name" value="KH_dom"/>
</dbReference>
<accession>A0AAD9QCE5</accession>
<proteinExistence type="predicted"/>
<dbReference type="Gene3D" id="3.30.1370.10">
    <property type="entry name" value="K Homology domain, type 1"/>
    <property type="match status" value="2"/>
</dbReference>
<gene>
    <name evidence="4" type="ORF">P5673_019473</name>
</gene>
<name>A0AAD9QCE5_ACRCE</name>
<feature type="compositionally biased region" description="Polar residues" evidence="2">
    <location>
        <begin position="1"/>
        <end position="10"/>
    </location>
</feature>
<dbReference type="EMBL" id="JARQWQ010000045">
    <property type="protein sequence ID" value="KAK2558336.1"/>
    <property type="molecule type" value="Genomic_DNA"/>
</dbReference>
<dbReference type="CDD" id="cd00105">
    <property type="entry name" value="KH-I"/>
    <property type="match status" value="1"/>
</dbReference>
<keyword evidence="1" id="KW-0694">RNA-binding</keyword>
<evidence type="ECO:0000313" key="4">
    <source>
        <dbReference type="EMBL" id="KAK2558336.1"/>
    </source>
</evidence>
<reference evidence="4" key="1">
    <citation type="journal article" date="2023" name="G3 (Bethesda)">
        <title>Whole genome assembly and annotation of the endangered Caribbean coral Acropora cervicornis.</title>
        <authorList>
            <person name="Selwyn J.D."/>
            <person name="Vollmer S.V."/>
        </authorList>
    </citation>
    <scope>NUCLEOTIDE SEQUENCE</scope>
    <source>
        <strain evidence="4">K2</strain>
    </source>
</reference>
<dbReference type="Proteomes" id="UP001249851">
    <property type="component" value="Unassembled WGS sequence"/>
</dbReference>
<organism evidence="4 5">
    <name type="scientific">Acropora cervicornis</name>
    <name type="common">Staghorn coral</name>
    <dbReference type="NCBI Taxonomy" id="6130"/>
    <lineage>
        <taxon>Eukaryota</taxon>
        <taxon>Metazoa</taxon>
        <taxon>Cnidaria</taxon>
        <taxon>Anthozoa</taxon>
        <taxon>Hexacorallia</taxon>
        <taxon>Scleractinia</taxon>
        <taxon>Astrocoeniina</taxon>
        <taxon>Acroporidae</taxon>
        <taxon>Acropora</taxon>
    </lineage>
</organism>
<comment type="caution">
    <text evidence="4">The sequence shown here is derived from an EMBL/GenBank/DDBJ whole genome shotgun (WGS) entry which is preliminary data.</text>
</comment>
<feature type="region of interest" description="Disordered" evidence="2">
    <location>
        <begin position="1"/>
        <end position="22"/>
    </location>
</feature>
<dbReference type="SMART" id="SM00322">
    <property type="entry name" value="KH"/>
    <property type="match status" value="1"/>
</dbReference>
<dbReference type="SUPFAM" id="SSF54791">
    <property type="entry name" value="Eukaryotic type KH-domain (KH-domain type I)"/>
    <property type="match status" value="2"/>
</dbReference>
<dbReference type="Pfam" id="PF00013">
    <property type="entry name" value="KH_1"/>
    <property type="match status" value="2"/>
</dbReference>
<sequence length="546" mass="62803">MANTQRGNRSFRNKGDPSWYDRSMADNVSARQLYVTMDIPKDKVGLIIGRKGWRRQEIKDRSGAHVEVKDDKSTHKEHPGFKLVQNLVIPKESIGHVIGKCRENFNTIETTTGVSLKVHDNKFYIKAESEKSEKLAVRKIRELACIGLQRAQLAVPSTKFAYVDSAQLEENHEIQLAPAQLPFSNSRLGEPHYKLQLLEHPLQEETSSGLRNTDDLKEEILKVLEEIYEEKGNKEVKVDMWCHFGQAYVTKVDEDEVEDIFTLNELKEKIQNSNGKSWRPFFKEGLEEKEVEAITSLPSRATQEDIRYDFAFHTPSCRNVRVKAWIMKENSGQEGGDAGSDMVFCTTAPTTVRNILTRVRSNEDGAASNTPSFHICYRSHHRMKVDILMPAKDLDCRLSIRTWKNYVPKSPQDEEEDKILESYFMGMKIDGDRLTLPPASQLQEGFDLHFHRRSLRKIYHYEVEGEQFTLKVCKDQATNVDPCDFERINLNEIPVKIDVHLHCDEWDRALNEGNWEPQQIAAKVSNFLQFVRNVQQNVSPKAIPGD</sequence>
<evidence type="ECO:0000313" key="5">
    <source>
        <dbReference type="Proteomes" id="UP001249851"/>
    </source>
</evidence>
<reference evidence="4" key="2">
    <citation type="journal article" date="2023" name="Science">
        <title>Genomic signatures of disease resistance in endangered staghorn corals.</title>
        <authorList>
            <person name="Vollmer S.V."/>
            <person name="Selwyn J.D."/>
            <person name="Despard B.A."/>
            <person name="Roesel C.L."/>
        </authorList>
    </citation>
    <scope>NUCLEOTIDE SEQUENCE</scope>
    <source>
        <strain evidence="4">K2</strain>
    </source>
</reference>
<dbReference type="PROSITE" id="PS50084">
    <property type="entry name" value="KH_TYPE_1"/>
    <property type="match status" value="2"/>
</dbReference>
<feature type="domain" description="K Homology" evidence="3">
    <location>
        <begin position="31"/>
        <end position="144"/>
    </location>
</feature>
<evidence type="ECO:0000259" key="3">
    <source>
        <dbReference type="SMART" id="SM00322"/>
    </source>
</evidence>
<protein>
    <recommendedName>
        <fullName evidence="3">K Homology domain-containing protein</fullName>
    </recommendedName>
</protein>
<dbReference type="GO" id="GO:0003723">
    <property type="term" value="F:RNA binding"/>
    <property type="evidence" value="ECO:0007669"/>
    <property type="project" value="UniProtKB-UniRule"/>
</dbReference>
<keyword evidence="5" id="KW-1185">Reference proteome</keyword>
<evidence type="ECO:0000256" key="2">
    <source>
        <dbReference type="SAM" id="MobiDB-lite"/>
    </source>
</evidence>